<feature type="transmembrane region" description="Helical" evidence="1">
    <location>
        <begin position="142"/>
        <end position="165"/>
    </location>
</feature>
<evidence type="ECO:0000313" key="2">
    <source>
        <dbReference type="EMBL" id="QHT27838.1"/>
    </source>
</evidence>
<keyword evidence="1" id="KW-0472">Membrane</keyword>
<sequence length="321" mass="36255">MNNNNSVPVKIGYYILFVIIIIILISIIVLLYGCIYKKKIGSAFRTKLSNALTDKNLLTNHTTGSDNYIDPSFIEIYKKNIKDETEILSESSKKKYIVSIDKMEIFGLKFLGIALFIMLVSLKNQEYIEDFTNETSVKLGNLNVLIILIIVIILFAITSSIYLFIKFYKMTKILSIKSGELQLLKQGLLYEPITNAIIAEGGEEAILGKKVNIIKILIEYQTILRETDEDFNFIYPKRNNQLINNIENSIEKGASTTLVTTNDINEFFNANINNNLPAPFNGGDNKYSEIYTNTAYMGTIISGASMLVSIISLLVIYKRAE</sequence>
<dbReference type="AlphaFoldDB" id="A0A6C0EFY6"/>
<feature type="transmembrane region" description="Helical" evidence="1">
    <location>
        <begin position="295"/>
        <end position="317"/>
    </location>
</feature>
<accession>A0A6C0EFY6</accession>
<keyword evidence="1" id="KW-0812">Transmembrane</keyword>
<protein>
    <submittedName>
        <fullName evidence="2">Uncharacterized protein</fullName>
    </submittedName>
</protein>
<keyword evidence="1" id="KW-1133">Transmembrane helix</keyword>
<feature type="transmembrane region" description="Helical" evidence="1">
    <location>
        <begin position="12"/>
        <end position="35"/>
    </location>
</feature>
<feature type="transmembrane region" description="Helical" evidence="1">
    <location>
        <begin position="103"/>
        <end position="122"/>
    </location>
</feature>
<reference evidence="2" key="1">
    <citation type="journal article" date="2020" name="Nature">
        <title>Giant virus diversity and host interactions through global metagenomics.</title>
        <authorList>
            <person name="Schulz F."/>
            <person name="Roux S."/>
            <person name="Paez-Espino D."/>
            <person name="Jungbluth S."/>
            <person name="Walsh D.A."/>
            <person name="Denef V.J."/>
            <person name="McMahon K.D."/>
            <person name="Konstantinidis K.T."/>
            <person name="Eloe-Fadrosh E.A."/>
            <person name="Kyrpides N.C."/>
            <person name="Woyke T."/>
        </authorList>
    </citation>
    <scope>NUCLEOTIDE SEQUENCE</scope>
    <source>
        <strain evidence="2">GVMAG-M-3300000115-19</strain>
    </source>
</reference>
<name>A0A6C0EFY6_9ZZZZ</name>
<evidence type="ECO:0000256" key="1">
    <source>
        <dbReference type="SAM" id="Phobius"/>
    </source>
</evidence>
<organism evidence="2">
    <name type="scientific">viral metagenome</name>
    <dbReference type="NCBI Taxonomy" id="1070528"/>
    <lineage>
        <taxon>unclassified sequences</taxon>
        <taxon>metagenomes</taxon>
        <taxon>organismal metagenomes</taxon>
    </lineage>
</organism>
<proteinExistence type="predicted"/>
<dbReference type="EMBL" id="MN738843">
    <property type="protein sequence ID" value="QHT27838.1"/>
    <property type="molecule type" value="Genomic_DNA"/>
</dbReference>